<accession>A0AAJ5FP00</accession>
<dbReference type="CDD" id="cd00093">
    <property type="entry name" value="HTH_XRE"/>
    <property type="match status" value="1"/>
</dbReference>
<dbReference type="PROSITE" id="PS50943">
    <property type="entry name" value="HTH_CROC1"/>
    <property type="match status" value="1"/>
</dbReference>
<dbReference type="AlphaFoldDB" id="A0AAJ5FP00"/>
<dbReference type="Gene3D" id="1.10.260.40">
    <property type="entry name" value="lambda repressor-like DNA-binding domains"/>
    <property type="match status" value="1"/>
</dbReference>
<feature type="domain" description="HTH cro/C1-type" evidence="2">
    <location>
        <begin position="14"/>
        <end position="68"/>
    </location>
</feature>
<name>A0AAJ5FP00_LEVBR</name>
<protein>
    <submittedName>
        <fullName evidence="3">Zinc peptidase</fullName>
    </submittedName>
</protein>
<reference evidence="3" key="1">
    <citation type="submission" date="2018-05" db="EMBL/GenBank/DDBJ databases">
        <title>Genome Comparison of Lactic Acid Bacteria Isolated from non-Wheat Sourdough.</title>
        <authorList>
            <person name="Rice T."/>
            <person name="Axel C."/>
            <person name="Lynch K.M."/>
            <person name="Benz C."/>
            <person name="Arendt E.K."/>
            <person name="Coffey A."/>
        </authorList>
    </citation>
    <scope>NUCLEOTIDE SEQUENCE</scope>
    <source>
        <strain evidence="3">TR055</strain>
    </source>
</reference>
<dbReference type="GO" id="GO:0003677">
    <property type="term" value="F:DNA binding"/>
    <property type="evidence" value="ECO:0007669"/>
    <property type="project" value="InterPro"/>
</dbReference>
<evidence type="ECO:0000256" key="1">
    <source>
        <dbReference type="ARBA" id="ARBA00007227"/>
    </source>
</evidence>
<dbReference type="InterPro" id="IPR052345">
    <property type="entry name" value="Rad_response_metalloprotease"/>
</dbReference>
<gene>
    <name evidence="3" type="ORF">DIS17_04210</name>
</gene>
<comment type="caution">
    <text evidence="3">The sequence shown here is derived from an EMBL/GenBank/DDBJ whole genome shotgun (WGS) entry which is preliminary data.</text>
</comment>
<dbReference type="Pfam" id="PF06114">
    <property type="entry name" value="Peptidase_M78"/>
    <property type="match status" value="1"/>
</dbReference>
<sequence length="380" mass="42908">MPSSLPGKFSAAKLSFFRDLKGESLKQVSDDIGYSVTTISKWEKGRAVPGFEGILNLSKHFGVNHNFFLSKSIVPDFSGPIFFRKAAVLPKRKIIQAESKERGYALVDNLLTNYLNLPQYLEPSYANKSKDFNVLSYEFIDKVANSVRSQFELGDGPIANMTLIVERMGIRVKFEDLESEKIDAINGNILSRPYILLNSRRLSSVRIRFNLAHELGHVLLHSHYPNNVIANSSNRRTIESEANHFAGALLMPDYGISLDMIRSNMNFLIELKSHWKVAIQALIYRGNELGLIADDQALFLRQTIYRNKWRIREPLDDVIPIENPSYIQSAIKFSNNTLSESVLESISKDTGLSLAEVYSWLGEDFLAGNKRTTASGLRLL</sequence>
<dbReference type="PANTHER" id="PTHR43236">
    <property type="entry name" value="ANTITOXIN HIGA1"/>
    <property type="match status" value="1"/>
</dbReference>
<dbReference type="SMART" id="SM00530">
    <property type="entry name" value="HTH_XRE"/>
    <property type="match status" value="1"/>
</dbReference>
<organism evidence="3 4">
    <name type="scientific">Levilactobacillus brevis</name>
    <name type="common">Lactobacillus brevis</name>
    <dbReference type="NCBI Taxonomy" id="1580"/>
    <lineage>
        <taxon>Bacteria</taxon>
        <taxon>Bacillati</taxon>
        <taxon>Bacillota</taxon>
        <taxon>Bacilli</taxon>
        <taxon>Lactobacillales</taxon>
        <taxon>Lactobacillaceae</taxon>
        <taxon>Levilactobacillus</taxon>
    </lineage>
</organism>
<dbReference type="EMBL" id="QFDK01000003">
    <property type="protein sequence ID" value="TOZ05154.1"/>
    <property type="molecule type" value="Genomic_DNA"/>
</dbReference>
<dbReference type="InterPro" id="IPR010359">
    <property type="entry name" value="IrrE_HExxH"/>
</dbReference>
<evidence type="ECO:0000313" key="4">
    <source>
        <dbReference type="Proteomes" id="UP000785759"/>
    </source>
</evidence>
<evidence type="ECO:0000313" key="3">
    <source>
        <dbReference type="EMBL" id="TOZ05154.1"/>
    </source>
</evidence>
<evidence type="ECO:0000259" key="2">
    <source>
        <dbReference type="PROSITE" id="PS50943"/>
    </source>
</evidence>
<dbReference type="Proteomes" id="UP000785759">
    <property type="component" value="Unassembled WGS sequence"/>
</dbReference>
<comment type="similarity">
    <text evidence="1">Belongs to the short-chain fatty acyl-CoA assimilation regulator (ScfR) family.</text>
</comment>
<dbReference type="InterPro" id="IPR010982">
    <property type="entry name" value="Lambda_DNA-bd_dom_sf"/>
</dbReference>
<dbReference type="SUPFAM" id="SSF47413">
    <property type="entry name" value="lambda repressor-like DNA-binding domains"/>
    <property type="match status" value="1"/>
</dbReference>
<dbReference type="RefSeq" id="WP_139988748.1">
    <property type="nucleotide sequence ID" value="NZ_QFDK01000003.1"/>
</dbReference>
<dbReference type="PANTHER" id="PTHR43236:SF1">
    <property type="entry name" value="BLL7220 PROTEIN"/>
    <property type="match status" value="1"/>
</dbReference>
<proteinExistence type="inferred from homology"/>
<dbReference type="Gene3D" id="1.10.10.2910">
    <property type="match status" value="1"/>
</dbReference>
<dbReference type="Pfam" id="PF01381">
    <property type="entry name" value="HTH_3"/>
    <property type="match status" value="1"/>
</dbReference>
<dbReference type="InterPro" id="IPR001387">
    <property type="entry name" value="Cro/C1-type_HTH"/>
</dbReference>